<comment type="caution">
    <text evidence="7">The sequence shown here is derived from an EMBL/GenBank/DDBJ whole genome shotgun (WGS) entry which is preliminary data.</text>
</comment>
<dbReference type="InterPro" id="IPR020846">
    <property type="entry name" value="MFS_dom"/>
</dbReference>
<dbReference type="Gene3D" id="1.20.1250.20">
    <property type="entry name" value="MFS general substrate transporter like domains"/>
    <property type="match status" value="2"/>
</dbReference>
<proteinExistence type="predicted"/>
<protein>
    <recommendedName>
        <fullName evidence="6">Major facilitator superfamily (MFS) profile domain-containing protein</fullName>
    </recommendedName>
</protein>
<keyword evidence="8" id="KW-1185">Reference proteome</keyword>
<evidence type="ECO:0000313" key="8">
    <source>
        <dbReference type="Proteomes" id="UP001341840"/>
    </source>
</evidence>
<feature type="transmembrane region" description="Helical" evidence="5">
    <location>
        <begin position="426"/>
        <end position="444"/>
    </location>
</feature>
<name>A0ABU6S6B9_9FABA</name>
<reference evidence="7 8" key="1">
    <citation type="journal article" date="2023" name="Plants (Basel)">
        <title>Bridging the Gap: Combining Genomics and Transcriptomics Approaches to Understand Stylosanthes scabra, an Orphan Legume from the Brazilian Caatinga.</title>
        <authorList>
            <person name="Ferreira-Neto J.R.C."/>
            <person name="da Silva M.D."/>
            <person name="Binneck E."/>
            <person name="de Melo N.F."/>
            <person name="da Silva R.H."/>
            <person name="de Melo A.L.T.M."/>
            <person name="Pandolfi V."/>
            <person name="Bustamante F.O."/>
            <person name="Brasileiro-Vidal A.C."/>
            <person name="Benko-Iseppon A.M."/>
        </authorList>
    </citation>
    <scope>NUCLEOTIDE SEQUENCE [LARGE SCALE GENOMIC DNA]</scope>
    <source>
        <tissue evidence="7">Leaves</tissue>
    </source>
</reference>
<evidence type="ECO:0000256" key="4">
    <source>
        <dbReference type="ARBA" id="ARBA00023136"/>
    </source>
</evidence>
<accession>A0ABU6S6B9</accession>
<evidence type="ECO:0000256" key="3">
    <source>
        <dbReference type="ARBA" id="ARBA00022989"/>
    </source>
</evidence>
<dbReference type="InterPro" id="IPR005828">
    <property type="entry name" value="MFS_sugar_transport-like"/>
</dbReference>
<feature type="transmembrane region" description="Helical" evidence="5">
    <location>
        <begin position="177"/>
        <end position="200"/>
    </location>
</feature>
<evidence type="ECO:0000259" key="6">
    <source>
        <dbReference type="PROSITE" id="PS50850"/>
    </source>
</evidence>
<keyword evidence="3 5" id="KW-1133">Transmembrane helix</keyword>
<dbReference type="PANTHER" id="PTHR24064">
    <property type="entry name" value="SOLUTE CARRIER FAMILY 22 MEMBER"/>
    <property type="match status" value="1"/>
</dbReference>
<dbReference type="Pfam" id="PF00083">
    <property type="entry name" value="Sugar_tr"/>
    <property type="match status" value="1"/>
</dbReference>
<dbReference type="EMBL" id="JASCZI010060446">
    <property type="protein sequence ID" value="MED6131745.1"/>
    <property type="molecule type" value="Genomic_DNA"/>
</dbReference>
<evidence type="ECO:0000256" key="1">
    <source>
        <dbReference type="ARBA" id="ARBA00004141"/>
    </source>
</evidence>
<feature type="transmembrane region" description="Helical" evidence="5">
    <location>
        <begin position="121"/>
        <end position="142"/>
    </location>
</feature>
<keyword evidence="4 5" id="KW-0472">Membrane</keyword>
<evidence type="ECO:0000256" key="5">
    <source>
        <dbReference type="SAM" id="Phobius"/>
    </source>
</evidence>
<organism evidence="7 8">
    <name type="scientific">Stylosanthes scabra</name>
    <dbReference type="NCBI Taxonomy" id="79078"/>
    <lineage>
        <taxon>Eukaryota</taxon>
        <taxon>Viridiplantae</taxon>
        <taxon>Streptophyta</taxon>
        <taxon>Embryophyta</taxon>
        <taxon>Tracheophyta</taxon>
        <taxon>Spermatophyta</taxon>
        <taxon>Magnoliopsida</taxon>
        <taxon>eudicotyledons</taxon>
        <taxon>Gunneridae</taxon>
        <taxon>Pentapetalae</taxon>
        <taxon>rosids</taxon>
        <taxon>fabids</taxon>
        <taxon>Fabales</taxon>
        <taxon>Fabaceae</taxon>
        <taxon>Papilionoideae</taxon>
        <taxon>50 kb inversion clade</taxon>
        <taxon>dalbergioids sensu lato</taxon>
        <taxon>Dalbergieae</taxon>
        <taxon>Pterocarpus clade</taxon>
        <taxon>Stylosanthes</taxon>
    </lineage>
</organism>
<dbReference type="PROSITE" id="PS50850">
    <property type="entry name" value="MFS"/>
    <property type="match status" value="1"/>
</dbReference>
<feature type="transmembrane region" description="Helical" evidence="5">
    <location>
        <begin position="366"/>
        <end position="386"/>
    </location>
</feature>
<feature type="transmembrane region" description="Helical" evidence="5">
    <location>
        <begin position="212"/>
        <end position="230"/>
    </location>
</feature>
<gene>
    <name evidence="7" type="ORF">PIB30_012448</name>
</gene>
<evidence type="ECO:0000256" key="2">
    <source>
        <dbReference type="ARBA" id="ARBA00022692"/>
    </source>
</evidence>
<dbReference type="InterPro" id="IPR036259">
    <property type="entry name" value="MFS_trans_sf"/>
</dbReference>
<feature type="transmembrane region" description="Helical" evidence="5">
    <location>
        <begin position="154"/>
        <end position="171"/>
    </location>
</feature>
<dbReference type="Proteomes" id="UP001341840">
    <property type="component" value="Unassembled WGS sequence"/>
</dbReference>
<sequence length="473" mass="52236">MVGSTPFLLSYSSSSLSFIQIQDDDNDEQISSINSVVEDCIGEQLNWKQIFQVLLVSFAWFFDGQQTFITIFTDAQPSWHCDGGCESETTICNLPNDKWSWDEPVTTSIISEWGLQCDGSVITGLPASMFFVGSLIGGLLLATLADSWLGRKKMLFFSCLLMSLSSFLASFSSNVWIYSLFKFLCGFGRVNIGTAAIVLASELVSRKWRGQVGIFGFFLFSLGFLTLPAMAYMNRGFSWRNLYLFTSIPAIVYSTLIGPLVCESPRWLIIRGKKEEAIEVLKTITSLPHAQSYLGSYFDVAISGIMPQKEEFLNNVGLYSSLKILMQKKWSSRRLMVIIAMGLGIGGISSILSTIEVVAIFNKLQIVFELASFVCACTAYDVLVIYGTELFPTCVRNSALSLVRQAGVLGGTLSPMLVALGRRNKFLCYGVFGLAIGCSGLFSVCLPETKDKAFCDTIDEEESKQEVAEPFIK</sequence>
<feature type="domain" description="Major facilitator superfamily (MFS) profile" evidence="6">
    <location>
        <begin position="52"/>
        <end position="473"/>
    </location>
</feature>
<feature type="transmembrane region" description="Helical" evidence="5">
    <location>
        <begin position="335"/>
        <end position="360"/>
    </location>
</feature>
<dbReference type="SUPFAM" id="SSF103473">
    <property type="entry name" value="MFS general substrate transporter"/>
    <property type="match status" value="1"/>
</dbReference>
<feature type="transmembrane region" description="Helical" evidence="5">
    <location>
        <begin position="242"/>
        <end position="262"/>
    </location>
</feature>
<comment type="subcellular location">
    <subcellularLocation>
        <location evidence="1">Membrane</location>
        <topology evidence="1">Multi-pass membrane protein</topology>
    </subcellularLocation>
</comment>
<keyword evidence="2 5" id="KW-0812">Transmembrane</keyword>
<evidence type="ECO:0000313" key="7">
    <source>
        <dbReference type="EMBL" id="MED6131745.1"/>
    </source>
</evidence>